<proteinExistence type="predicted"/>
<gene>
    <name evidence="8" type="ORF">AZF04_07480</name>
</gene>
<feature type="transmembrane region" description="Helical" evidence="7">
    <location>
        <begin position="144"/>
        <end position="161"/>
    </location>
</feature>
<feature type="transmembrane region" description="Helical" evidence="7">
    <location>
        <begin position="73"/>
        <end position="91"/>
    </location>
</feature>
<feature type="transmembrane region" description="Helical" evidence="7">
    <location>
        <begin position="224"/>
        <end position="244"/>
    </location>
</feature>
<dbReference type="CDD" id="cd06173">
    <property type="entry name" value="MFS_MefA_like"/>
    <property type="match status" value="1"/>
</dbReference>
<evidence type="ECO:0000313" key="8">
    <source>
        <dbReference type="EMBL" id="KYG29358.1"/>
    </source>
</evidence>
<feature type="transmembrane region" description="Helical" evidence="7">
    <location>
        <begin position="369"/>
        <end position="389"/>
    </location>
</feature>
<dbReference type="GO" id="GO:0005886">
    <property type="term" value="C:plasma membrane"/>
    <property type="evidence" value="ECO:0007669"/>
    <property type="project" value="UniProtKB-SubCell"/>
</dbReference>
<feature type="transmembrane region" description="Helical" evidence="7">
    <location>
        <begin position="167"/>
        <end position="186"/>
    </location>
</feature>
<keyword evidence="6 7" id="KW-0472">Membrane</keyword>
<dbReference type="EMBL" id="LTAO01000023">
    <property type="protein sequence ID" value="KYG29358.1"/>
    <property type="molecule type" value="Genomic_DNA"/>
</dbReference>
<keyword evidence="4 7" id="KW-0812">Transmembrane</keyword>
<evidence type="ECO:0000256" key="3">
    <source>
        <dbReference type="ARBA" id="ARBA00022475"/>
    </source>
</evidence>
<dbReference type="Gene3D" id="1.20.1250.20">
    <property type="entry name" value="MFS general substrate transporter like domains"/>
    <property type="match status" value="1"/>
</dbReference>
<keyword evidence="3" id="KW-1003">Cell membrane</keyword>
<comment type="subcellular location">
    <subcellularLocation>
        <location evidence="1">Cell membrane</location>
        <topology evidence="1">Multi-pass membrane protein</topology>
    </subcellularLocation>
</comment>
<dbReference type="InterPro" id="IPR010290">
    <property type="entry name" value="TM_effector"/>
</dbReference>
<name>A0A161QIL5_9BACI</name>
<evidence type="ECO:0000313" key="9">
    <source>
        <dbReference type="Proteomes" id="UP000075806"/>
    </source>
</evidence>
<dbReference type="PANTHER" id="PTHR23513:SF6">
    <property type="entry name" value="MAJOR FACILITATOR SUPERFAMILY ASSOCIATED DOMAIN-CONTAINING PROTEIN"/>
    <property type="match status" value="1"/>
</dbReference>
<feature type="transmembrane region" description="Helical" evidence="7">
    <location>
        <begin position="12"/>
        <end position="34"/>
    </location>
</feature>
<evidence type="ECO:0000256" key="5">
    <source>
        <dbReference type="ARBA" id="ARBA00022989"/>
    </source>
</evidence>
<dbReference type="AlphaFoldDB" id="A0A161QIL5"/>
<protein>
    <recommendedName>
        <fullName evidence="10">MFS transporter</fullName>
    </recommendedName>
</protein>
<reference evidence="8" key="1">
    <citation type="submission" date="2016-02" db="EMBL/GenBank/DDBJ databases">
        <title>Genome sequence of Bacillus trypoxylicola KCTC 13244(T).</title>
        <authorList>
            <person name="Jeong H."/>
            <person name="Park S.-H."/>
            <person name="Choi S.-K."/>
        </authorList>
    </citation>
    <scope>NUCLEOTIDE SEQUENCE [LARGE SCALE GENOMIC DNA]</scope>
    <source>
        <strain evidence="8">KCTC 13244</strain>
    </source>
</reference>
<dbReference type="OrthoDB" id="2287060at2"/>
<dbReference type="RefSeq" id="WP_061949164.1">
    <property type="nucleotide sequence ID" value="NZ_LTAO01000023.1"/>
</dbReference>
<keyword evidence="9" id="KW-1185">Reference proteome</keyword>
<feature type="transmembrane region" description="Helical" evidence="7">
    <location>
        <begin position="285"/>
        <end position="303"/>
    </location>
</feature>
<dbReference type="Proteomes" id="UP000075806">
    <property type="component" value="Unassembled WGS sequence"/>
</dbReference>
<feature type="transmembrane region" description="Helical" evidence="7">
    <location>
        <begin position="342"/>
        <end position="363"/>
    </location>
</feature>
<comment type="caution">
    <text evidence="8">The sequence shown here is derived from an EMBL/GenBank/DDBJ whole genome shotgun (WGS) entry which is preliminary data.</text>
</comment>
<evidence type="ECO:0000256" key="2">
    <source>
        <dbReference type="ARBA" id="ARBA00022448"/>
    </source>
</evidence>
<organism evidence="8 9">
    <name type="scientific">Alkalihalobacillus trypoxylicola</name>
    <dbReference type="NCBI Taxonomy" id="519424"/>
    <lineage>
        <taxon>Bacteria</taxon>
        <taxon>Bacillati</taxon>
        <taxon>Bacillota</taxon>
        <taxon>Bacilli</taxon>
        <taxon>Bacillales</taxon>
        <taxon>Bacillaceae</taxon>
        <taxon>Alkalihalobacillus</taxon>
    </lineage>
</organism>
<accession>A0A161QIL5</accession>
<evidence type="ECO:0000256" key="6">
    <source>
        <dbReference type="ARBA" id="ARBA00023136"/>
    </source>
</evidence>
<feature type="transmembrane region" description="Helical" evidence="7">
    <location>
        <begin position="309"/>
        <end position="330"/>
    </location>
</feature>
<dbReference type="PANTHER" id="PTHR23513">
    <property type="entry name" value="INTEGRAL MEMBRANE EFFLUX PROTEIN-RELATED"/>
    <property type="match status" value="1"/>
</dbReference>
<evidence type="ECO:0000256" key="1">
    <source>
        <dbReference type="ARBA" id="ARBA00004651"/>
    </source>
</evidence>
<dbReference type="Pfam" id="PF05977">
    <property type="entry name" value="MFS_3"/>
    <property type="match status" value="1"/>
</dbReference>
<feature type="transmembrane region" description="Helical" evidence="7">
    <location>
        <begin position="97"/>
        <end position="116"/>
    </location>
</feature>
<evidence type="ECO:0000256" key="4">
    <source>
        <dbReference type="ARBA" id="ARBA00022692"/>
    </source>
</evidence>
<dbReference type="SUPFAM" id="SSF103473">
    <property type="entry name" value="MFS general substrate transporter"/>
    <property type="match status" value="1"/>
</dbReference>
<keyword evidence="2" id="KW-0813">Transport</keyword>
<evidence type="ECO:0008006" key="10">
    <source>
        <dbReference type="Google" id="ProtNLM"/>
    </source>
</evidence>
<sequence length="420" mass="46139">MNLFSRNYSVLLSGTFIKAVGTGIYSVAAMLLVLELTNNVFYSGLTFFFINIPNIIGFLIAPFANYISYKKGLIVCEFLKSILLLSIPLLYMVESLHVFYVIGIMFLVAMISQFTYPIESTLVPAFVGEENVVRANSLMNMLRESLDIVFLAVAGLVIAFIGNAEVVMITAVCHGLTGFLYMLFTFKIEPTTLEKTTLQSNVIRYKKDLSEGFQVIWGSHLKKVVVPAIVVNFFTGGLFAILPAFSLQQGGSEHYYGYYLAALTFGMLIGSMLTPLLKDIAFGKMIVICFIFSGLCMIGVGLVPSSIGIVLMAIAFFWIAVVNILIFSLIQSKVEIKLVGRVITVVSSIAGLCTPLGSLFGGFVGTIELHYPIILAGIALVIVAIYYYLNKRLRALPKIDEIELLLKKTSTNKEVKVADS</sequence>
<feature type="transmembrane region" description="Helical" evidence="7">
    <location>
        <begin position="40"/>
        <end position="61"/>
    </location>
</feature>
<dbReference type="InterPro" id="IPR036259">
    <property type="entry name" value="MFS_trans_sf"/>
</dbReference>
<evidence type="ECO:0000256" key="7">
    <source>
        <dbReference type="SAM" id="Phobius"/>
    </source>
</evidence>
<feature type="transmembrane region" description="Helical" evidence="7">
    <location>
        <begin position="256"/>
        <end position="273"/>
    </location>
</feature>
<dbReference type="STRING" id="519424.AZF04_07480"/>
<keyword evidence="5 7" id="KW-1133">Transmembrane helix</keyword>